<evidence type="ECO:0000259" key="1">
    <source>
        <dbReference type="PROSITE" id="PS51269"/>
    </source>
</evidence>
<keyword evidence="3" id="KW-1185">Reference proteome</keyword>
<dbReference type="Pfam" id="PF07258">
    <property type="entry name" value="COMM_domain"/>
    <property type="match status" value="1"/>
</dbReference>
<accession>A0A9P0AKP0</accession>
<dbReference type="PROSITE" id="PS51269">
    <property type="entry name" value="COMM"/>
    <property type="match status" value="1"/>
</dbReference>
<dbReference type="Proteomes" id="UP001152759">
    <property type="component" value="Chromosome 8"/>
</dbReference>
<evidence type="ECO:0000313" key="3">
    <source>
        <dbReference type="Proteomes" id="UP001152759"/>
    </source>
</evidence>
<dbReference type="PANTHER" id="PTHR12333:SF0">
    <property type="entry name" value="COMM DOMAIN-CONTAINING PROTEIN 10"/>
    <property type="match status" value="1"/>
</dbReference>
<sequence length="196" mass="22308">MASADLWEADSELSKGVDIINKIDGTKFLLITNRIVKAISKDLDEPFTTEERDKLQHSLELSSVEVDQLISTTTHILKKAIFHIIKPAALHKHMVETLRMEEERAVAFSQLWSTEAESLVNAMKQKSLYSHQVTGIDWSTNVAIKSDKGDQELEPRAEIKLNIRNQEDILLDLNRQELTKLYSVLENIQSQLDALN</sequence>
<dbReference type="KEGG" id="btab:109038786"/>
<gene>
    <name evidence="2" type="ORF">BEMITA_LOCUS13118</name>
</gene>
<dbReference type="AlphaFoldDB" id="A0A9P0AKP0"/>
<organism evidence="2 3">
    <name type="scientific">Bemisia tabaci</name>
    <name type="common">Sweetpotato whitefly</name>
    <name type="synonym">Aleurodes tabaci</name>
    <dbReference type="NCBI Taxonomy" id="7038"/>
    <lineage>
        <taxon>Eukaryota</taxon>
        <taxon>Metazoa</taxon>
        <taxon>Ecdysozoa</taxon>
        <taxon>Arthropoda</taxon>
        <taxon>Hexapoda</taxon>
        <taxon>Insecta</taxon>
        <taxon>Pterygota</taxon>
        <taxon>Neoptera</taxon>
        <taxon>Paraneoptera</taxon>
        <taxon>Hemiptera</taxon>
        <taxon>Sternorrhyncha</taxon>
        <taxon>Aleyrodoidea</taxon>
        <taxon>Aleyrodidae</taxon>
        <taxon>Aleyrodinae</taxon>
        <taxon>Bemisia</taxon>
    </lineage>
</organism>
<name>A0A9P0AKP0_BEMTA</name>
<dbReference type="InterPro" id="IPR017920">
    <property type="entry name" value="COMM"/>
</dbReference>
<evidence type="ECO:0000313" key="2">
    <source>
        <dbReference type="EMBL" id="CAH0394869.1"/>
    </source>
</evidence>
<dbReference type="EMBL" id="OU963869">
    <property type="protein sequence ID" value="CAH0394869.1"/>
    <property type="molecule type" value="Genomic_DNA"/>
</dbReference>
<dbReference type="PANTHER" id="PTHR12333">
    <property type="entry name" value="COMM DOMAIN CONTAINING PROTEIN 10"/>
    <property type="match status" value="1"/>
</dbReference>
<reference evidence="2" key="1">
    <citation type="submission" date="2021-12" db="EMBL/GenBank/DDBJ databases">
        <authorList>
            <person name="King R."/>
        </authorList>
    </citation>
    <scope>NUCLEOTIDE SEQUENCE</scope>
</reference>
<dbReference type="InterPro" id="IPR037361">
    <property type="entry name" value="COMMD10"/>
</dbReference>
<protein>
    <recommendedName>
        <fullName evidence="1">COMM domain-containing protein</fullName>
    </recommendedName>
</protein>
<feature type="domain" description="COMM" evidence="1">
    <location>
        <begin position="132"/>
        <end position="196"/>
    </location>
</feature>
<proteinExistence type="predicted"/>
<dbReference type="Pfam" id="PF21672">
    <property type="entry name" value="COMM_HN"/>
    <property type="match status" value="1"/>
</dbReference>